<feature type="domain" description="Glycosyltransferase subfamily 4-like N-terminal" evidence="2">
    <location>
        <begin position="22"/>
        <end position="179"/>
    </location>
</feature>
<dbReference type="AlphaFoldDB" id="A0A381W7W3"/>
<organism evidence="3">
    <name type="scientific">marine metagenome</name>
    <dbReference type="NCBI Taxonomy" id="408172"/>
    <lineage>
        <taxon>unclassified sequences</taxon>
        <taxon>metagenomes</taxon>
        <taxon>ecological metagenomes</taxon>
    </lineage>
</organism>
<feature type="domain" description="Glycosyl transferase family 1" evidence="1">
    <location>
        <begin position="201"/>
        <end position="260"/>
    </location>
</feature>
<protein>
    <recommendedName>
        <fullName evidence="4">Glycosyltransferase subfamily 4-like N-terminal domain-containing protein</fullName>
    </recommendedName>
</protein>
<accession>A0A381W7W3</accession>
<evidence type="ECO:0000259" key="1">
    <source>
        <dbReference type="Pfam" id="PF00534"/>
    </source>
</evidence>
<dbReference type="Gene3D" id="3.40.50.2000">
    <property type="entry name" value="Glycogen Phosphorylase B"/>
    <property type="match status" value="2"/>
</dbReference>
<dbReference type="Pfam" id="PF00534">
    <property type="entry name" value="Glycos_transf_1"/>
    <property type="match status" value="1"/>
</dbReference>
<evidence type="ECO:0000259" key="2">
    <source>
        <dbReference type="Pfam" id="PF13439"/>
    </source>
</evidence>
<reference evidence="3" key="1">
    <citation type="submission" date="2018-05" db="EMBL/GenBank/DDBJ databases">
        <authorList>
            <person name="Lanie J.A."/>
            <person name="Ng W.-L."/>
            <person name="Kazmierczak K.M."/>
            <person name="Andrzejewski T.M."/>
            <person name="Davidsen T.M."/>
            <person name="Wayne K.J."/>
            <person name="Tettelin H."/>
            <person name="Glass J.I."/>
            <person name="Rusch D."/>
            <person name="Podicherti R."/>
            <person name="Tsui H.-C.T."/>
            <person name="Winkler M.E."/>
        </authorList>
    </citation>
    <scope>NUCLEOTIDE SEQUENCE</scope>
</reference>
<dbReference type="GO" id="GO:0016757">
    <property type="term" value="F:glycosyltransferase activity"/>
    <property type="evidence" value="ECO:0007669"/>
    <property type="project" value="InterPro"/>
</dbReference>
<name>A0A381W7W3_9ZZZZ</name>
<evidence type="ECO:0008006" key="4">
    <source>
        <dbReference type="Google" id="ProtNLM"/>
    </source>
</evidence>
<dbReference type="InterPro" id="IPR028098">
    <property type="entry name" value="Glyco_trans_4-like_N"/>
</dbReference>
<evidence type="ECO:0000313" key="3">
    <source>
        <dbReference type="EMBL" id="SVA48552.1"/>
    </source>
</evidence>
<sequence length="263" mass="29771">MSRHGCKATRRILILSNALSGGGAESVARLMVQRLEDASCVLFENNARVEVSGRRIWVASRNYRGGLGVTLLVNLWRLVVIQWAKFRLRPAVTISHLEGPNFANVLTILGGRKILFVHNRISESYPGSSFREQLKRRLARTLYHRAQWVVGVSPGVCRELTELFHVEHRKVLFAPNPIDRVAIDEASAQEYGDYRDQLVASNYLISIASLTPQKNHKLMLQIFQNLVDGDPYFSDFKLIVLGEGELRNSLKHLCYELGLSVFD</sequence>
<dbReference type="EMBL" id="UINC01010960">
    <property type="protein sequence ID" value="SVA48552.1"/>
    <property type="molecule type" value="Genomic_DNA"/>
</dbReference>
<proteinExistence type="predicted"/>
<dbReference type="Pfam" id="PF13439">
    <property type="entry name" value="Glyco_transf_4"/>
    <property type="match status" value="1"/>
</dbReference>
<dbReference type="InterPro" id="IPR001296">
    <property type="entry name" value="Glyco_trans_1"/>
</dbReference>
<dbReference type="SUPFAM" id="SSF53756">
    <property type="entry name" value="UDP-Glycosyltransferase/glycogen phosphorylase"/>
    <property type="match status" value="1"/>
</dbReference>
<gene>
    <name evidence="3" type="ORF">METZ01_LOCUS101406</name>
</gene>